<name>A0A1W1Z8F7_9FIRM</name>
<organism evidence="2 3">
    <name type="scientific">Sporomusa malonica</name>
    <dbReference type="NCBI Taxonomy" id="112901"/>
    <lineage>
        <taxon>Bacteria</taxon>
        <taxon>Bacillati</taxon>
        <taxon>Bacillota</taxon>
        <taxon>Negativicutes</taxon>
        <taxon>Selenomonadales</taxon>
        <taxon>Sporomusaceae</taxon>
        <taxon>Sporomusa</taxon>
    </lineage>
</organism>
<dbReference type="Proteomes" id="UP000192738">
    <property type="component" value="Unassembled WGS sequence"/>
</dbReference>
<keyword evidence="1" id="KW-0175">Coiled coil</keyword>
<reference evidence="2 3" key="1">
    <citation type="submission" date="2017-04" db="EMBL/GenBank/DDBJ databases">
        <authorList>
            <person name="Afonso C.L."/>
            <person name="Miller P.J."/>
            <person name="Scott M.A."/>
            <person name="Spackman E."/>
            <person name="Goraichik I."/>
            <person name="Dimitrov K.M."/>
            <person name="Suarez D.L."/>
            <person name="Swayne D.E."/>
        </authorList>
    </citation>
    <scope>NUCLEOTIDE SEQUENCE [LARGE SCALE GENOMIC DNA]</scope>
    <source>
        <strain evidence="2 3">DSM 5090</strain>
    </source>
</reference>
<evidence type="ECO:0000256" key="1">
    <source>
        <dbReference type="SAM" id="Coils"/>
    </source>
</evidence>
<sequence>MDVWQVIGQVGFPIAVATWLLVKLQTTLEAFTNEAIELKIQLEAHASRCIKCREGKPCHTCDNDGKG</sequence>
<feature type="coiled-coil region" evidence="1">
    <location>
        <begin position="21"/>
        <end position="48"/>
    </location>
</feature>
<dbReference type="AlphaFoldDB" id="A0A1W1Z8F7"/>
<dbReference type="STRING" id="112901.SAMN04488500_10380"/>
<dbReference type="EMBL" id="FWXI01000003">
    <property type="protein sequence ID" value="SMC44656.1"/>
    <property type="molecule type" value="Genomic_DNA"/>
</dbReference>
<evidence type="ECO:0000313" key="3">
    <source>
        <dbReference type="Proteomes" id="UP000192738"/>
    </source>
</evidence>
<evidence type="ECO:0000313" key="2">
    <source>
        <dbReference type="EMBL" id="SMC44656.1"/>
    </source>
</evidence>
<gene>
    <name evidence="2" type="ORF">SAMN04488500_10380</name>
</gene>
<dbReference type="OrthoDB" id="2662123at2"/>
<proteinExistence type="predicted"/>
<protein>
    <submittedName>
        <fullName evidence="2">YvrJ protein family protein</fullName>
    </submittedName>
</protein>
<keyword evidence="3" id="KW-1185">Reference proteome</keyword>
<accession>A0A1W1Z8F7</accession>
<dbReference type="Pfam" id="PF12841">
    <property type="entry name" value="YvrJ"/>
    <property type="match status" value="1"/>
</dbReference>
<dbReference type="InterPro" id="IPR024419">
    <property type="entry name" value="YvrJ"/>
</dbReference>
<dbReference type="RefSeq" id="WP_084574434.1">
    <property type="nucleotide sequence ID" value="NZ_CP155572.1"/>
</dbReference>